<dbReference type="InterPro" id="IPR011330">
    <property type="entry name" value="Glyco_hydro/deAcase_b/a-brl"/>
</dbReference>
<keyword evidence="6" id="KW-0659">Purine metabolism</keyword>
<reference evidence="12 13" key="1">
    <citation type="journal article" date="2018" name="Mol. Biol. Evol.">
        <title>Analysis of the draft genome of the red seaweed Gracilariopsis chorda provides insights into genome size evolution in Rhodophyta.</title>
        <authorList>
            <person name="Lee J."/>
            <person name="Yang E.C."/>
            <person name="Graf L."/>
            <person name="Yang J.H."/>
            <person name="Qiu H."/>
            <person name="Zel Zion U."/>
            <person name="Chan C.X."/>
            <person name="Stephens T.G."/>
            <person name="Weber A.P.M."/>
            <person name="Boo G.H."/>
            <person name="Boo S.M."/>
            <person name="Kim K.M."/>
            <person name="Shin Y."/>
            <person name="Jung M."/>
            <person name="Lee S.J."/>
            <person name="Yim H.S."/>
            <person name="Lee J.H."/>
            <person name="Bhattacharya D."/>
            <person name="Yoon H.S."/>
        </authorList>
    </citation>
    <scope>NUCLEOTIDE SEQUENCE [LARGE SCALE GENOMIC DNA]</scope>
    <source>
        <strain evidence="12 13">SKKU-2015</strain>
        <tissue evidence="12">Whole body</tissue>
    </source>
</reference>
<dbReference type="OrthoDB" id="9970124at2759"/>
<dbReference type="Gene3D" id="1.10.3330.10">
    <property type="entry name" value="Oxo-4-hydroxy-4-carboxy-5-ureidoimidazoline decarboxylase"/>
    <property type="match status" value="1"/>
</dbReference>
<dbReference type="SUPFAM" id="SSF158694">
    <property type="entry name" value="UraD-Like"/>
    <property type="match status" value="1"/>
</dbReference>
<accession>A0A2V3J0I5</accession>
<keyword evidence="13" id="KW-1185">Reference proteome</keyword>
<evidence type="ECO:0000256" key="4">
    <source>
        <dbReference type="ARBA" id="ARBA00005793"/>
    </source>
</evidence>
<evidence type="ECO:0000256" key="3">
    <source>
        <dbReference type="ARBA" id="ARBA00004754"/>
    </source>
</evidence>
<evidence type="ECO:0000256" key="9">
    <source>
        <dbReference type="ARBA" id="ARBA00030624"/>
    </source>
</evidence>
<dbReference type="Gene3D" id="3.20.20.370">
    <property type="entry name" value="Glycoside hydrolase/deacetylase"/>
    <property type="match status" value="2"/>
</dbReference>
<evidence type="ECO:0000256" key="2">
    <source>
        <dbReference type="ARBA" id="ARBA00002506"/>
    </source>
</evidence>
<name>A0A2V3J0I5_9FLOR</name>
<dbReference type="SUPFAM" id="SSF88713">
    <property type="entry name" value="Glycoside hydrolase/deacetylase"/>
    <property type="match status" value="1"/>
</dbReference>
<evidence type="ECO:0000259" key="11">
    <source>
        <dbReference type="Pfam" id="PF09349"/>
    </source>
</evidence>
<comment type="pathway">
    <text evidence="3">Purine metabolism; urate degradation; (S)-allantoin from urate: step 3/3.</text>
</comment>
<dbReference type="UniPathway" id="UPA00394">
    <property type="reaction ID" value="UER00652"/>
</dbReference>
<dbReference type="GO" id="GO:0005975">
    <property type="term" value="P:carbohydrate metabolic process"/>
    <property type="evidence" value="ECO:0007669"/>
    <property type="project" value="InterPro"/>
</dbReference>
<evidence type="ECO:0000313" key="12">
    <source>
        <dbReference type="EMBL" id="PXF47914.1"/>
    </source>
</evidence>
<evidence type="ECO:0000256" key="6">
    <source>
        <dbReference type="ARBA" id="ARBA00022631"/>
    </source>
</evidence>
<dbReference type="InterPro" id="IPR018020">
    <property type="entry name" value="OHCU_decarboxylase"/>
</dbReference>
<dbReference type="STRING" id="448386.A0A2V3J0I5"/>
<protein>
    <recommendedName>
        <fullName evidence="5">2-oxo-4-hydroxy-4-carboxy-5-ureidoimidazoline decarboxylase</fullName>
        <ecNumber evidence="5">4.1.1.97</ecNumber>
    </recommendedName>
    <alternativeName>
        <fullName evidence="10">Parahox neighbor</fullName>
    </alternativeName>
    <alternativeName>
        <fullName evidence="9">Ureidoimidazoline (2-oxo-4-hydroxy-4-carboxy-5-) decarboxylase</fullName>
    </alternativeName>
</protein>
<evidence type="ECO:0000256" key="10">
    <source>
        <dbReference type="ARBA" id="ARBA00032116"/>
    </source>
</evidence>
<dbReference type="EC" id="4.1.1.97" evidence="5"/>
<dbReference type="PANTHER" id="PTHR43466">
    <property type="entry name" value="2-OXO-4-HYDROXY-4-CARBOXY-5-UREIDOIMIDAZOLINE DECARBOXYLASE-RELATED"/>
    <property type="match status" value="1"/>
</dbReference>
<dbReference type="GO" id="GO:0005777">
    <property type="term" value="C:peroxisome"/>
    <property type="evidence" value="ECO:0007669"/>
    <property type="project" value="TreeGrafter"/>
</dbReference>
<dbReference type="GO" id="GO:0019628">
    <property type="term" value="P:urate catabolic process"/>
    <property type="evidence" value="ECO:0007669"/>
    <property type="project" value="UniProtKB-UniPathway"/>
</dbReference>
<dbReference type="PANTHER" id="PTHR43466:SF1">
    <property type="entry name" value="2-OXO-4-HYDROXY-4-CARBOXY-5-UREIDOIMIDAZOLINE DECARBOXYLASE-RELATED"/>
    <property type="match status" value="1"/>
</dbReference>
<comment type="similarity">
    <text evidence="4">Belongs to the OHCU decarboxylase family.</text>
</comment>
<evidence type="ECO:0000256" key="1">
    <source>
        <dbReference type="ARBA" id="ARBA00001163"/>
    </source>
</evidence>
<dbReference type="NCBIfam" id="TIGR03164">
    <property type="entry name" value="UHCUDC"/>
    <property type="match status" value="1"/>
</dbReference>
<dbReference type="EMBL" id="NBIV01000018">
    <property type="protein sequence ID" value="PXF47914.1"/>
    <property type="molecule type" value="Genomic_DNA"/>
</dbReference>
<evidence type="ECO:0000256" key="7">
    <source>
        <dbReference type="ARBA" id="ARBA00022793"/>
    </source>
</evidence>
<evidence type="ECO:0000313" key="13">
    <source>
        <dbReference type="Proteomes" id="UP000247409"/>
    </source>
</evidence>
<sequence>MNLASHINVFLNRVRWHVLGRTEQLNNGRNRPYNTVQVLLDHPTMSNKKEIESAQRREAFVPRSFLPDWSLTTQVLLFISSETEETQLPRAFSYGMNDGFWRLHDLFNKYGISVTLCAEPSVLAKLPSQLEAIQQAKWEIAPKISNPRVILEELRLHRELTGSAPSGVLMSEPCLLTCRPEVLSKVQYITAGCGDAPYWLHLDRDERPPLNILNIPFSPSINDLAISEEECSSKSFCEHLSKTFDKLSREEVGVRNTKVLTIMLHSHMAGRPAFAESLGEFFENKNVQACCKTRRDIASFFHQHAQPMPVFEPSKLSRYQFADIFGAVFERSQWLAERAHAYVSPAHNSPPGVHNAMCRAFRSATVEERMLVVRAHPDLAGKLKAAERLSDYSSEEQSSMGLDALTDAEREHFTTLNQRYKDTHRFPFIIAVRNYTRQQILEEFERRVNNATAKESEEACSQVEAIARLRIEKVFQEQTRPKKVSNSSTTINKD</sequence>
<dbReference type="InterPro" id="IPR036778">
    <property type="entry name" value="OHCU_decarboxylase_sf"/>
</dbReference>
<evidence type="ECO:0000256" key="8">
    <source>
        <dbReference type="ARBA" id="ARBA00023239"/>
    </source>
</evidence>
<evidence type="ECO:0000256" key="5">
    <source>
        <dbReference type="ARBA" id="ARBA00012257"/>
    </source>
</evidence>
<keyword evidence="8" id="KW-0456">Lyase</keyword>
<dbReference type="GO" id="GO:0000255">
    <property type="term" value="P:allantoin metabolic process"/>
    <property type="evidence" value="ECO:0007669"/>
    <property type="project" value="InterPro"/>
</dbReference>
<dbReference type="Proteomes" id="UP000247409">
    <property type="component" value="Unassembled WGS sequence"/>
</dbReference>
<comment type="caution">
    <text evidence="12">The sequence shown here is derived from an EMBL/GenBank/DDBJ whole genome shotgun (WGS) entry which is preliminary data.</text>
</comment>
<dbReference type="AlphaFoldDB" id="A0A2V3J0I5"/>
<dbReference type="InterPro" id="IPR017580">
    <property type="entry name" value="OHCU_decarboxylase-1"/>
</dbReference>
<gene>
    <name evidence="12" type="ORF">BWQ96_02300</name>
</gene>
<dbReference type="Pfam" id="PF09349">
    <property type="entry name" value="OHCU_decarbox"/>
    <property type="match status" value="1"/>
</dbReference>
<comment type="function">
    <text evidence="2">Catalyzes the stereoselective decarboxylation of 2-oxo-4-hydroxy-4-carboxy-5-ureidoimidazoline (OHCU) to (S)-allantoin.</text>
</comment>
<keyword evidence="7" id="KW-0210">Decarboxylase</keyword>
<dbReference type="GO" id="GO:0006144">
    <property type="term" value="P:purine nucleobase metabolic process"/>
    <property type="evidence" value="ECO:0007669"/>
    <property type="project" value="UniProtKB-KW"/>
</dbReference>
<organism evidence="12 13">
    <name type="scientific">Gracilariopsis chorda</name>
    <dbReference type="NCBI Taxonomy" id="448386"/>
    <lineage>
        <taxon>Eukaryota</taxon>
        <taxon>Rhodophyta</taxon>
        <taxon>Florideophyceae</taxon>
        <taxon>Rhodymeniophycidae</taxon>
        <taxon>Gracilariales</taxon>
        <taxon>Gracilariaceae</taxon>
        <taxon>Gracilariopsis</taxon>
    </lineage>
</organism>
<proteinExistence type="inferred from homology"/>
<comment type="catalytic activity">
    <reaction evidence="1">
        <text>5-hydroxy-2-oxo-4-ureido-2,5-dihydro-1H-imidazole-5-carboxylate + H(+) = (S)-allantoin + CO2</text>
        <dbReference type="Rhea" id="RHEA:26301"/>
        <dbReference type="ChEBI" id="CHEBI:15378"/>
        <dbReference type="ChEBI" id="CHEBI:15678"/>
        <dbReference type="ChEBI" id="CHEBI:16526"/>
        <dbReference type="ChEBI" id="CHEBI:58639"/>
        <dbReference type="EC" id="4.1.1.97"/>
    </reaction>
</comment>
<dbReference type="GO" id="GO:0051997">
    <property type="term" value="F:2-oxo-4-hydroxy-4-carboxy-5-ureidoimidazoline decarboxylase activity"/>
    <property type="evidence" value="ECO:0007669"/>
    <property type="project" value="UniProtKB-EC"/>
</dbReference>
<feature type="domain" description="Oxo-4-hydroxy-4-carboxy-5-ureidoimidazoline decarboxylase" evidence="11">
    <location>
        <begin position="315"/>
        <end position="472"/>
    </location>
</feature>